<name>A0A9Q0NGR9_9DIPT</name>
<dbReference type="InterPro" id="IPR042269">
    <property type="entry name" value="Ser_carbopepase_S28_SKS"/>
</dbReference>
<keyword evidence="2 7" id="KW-0645">Protease</keyword>
<dbReference type="OrthoDB" id="1735038at2759"/>
<reference evidence="7" key="1">
    <citation type="submission" date="2022-07" db="EMBL/GenBank/DDBJ databases">
        <authorList>
            <person name="Trinca V."/>
            <person name="Uliana J.V.C."/>
            <person name="Torres T.T."/>
            <person name="Ward R.J."/>
            <person name="Monesi N."/>
        </authorList>
    </citation>
    <scope>NUCLEOTIDE SEQUENCE</scope>
    <source>
        <strain evidence="7">HSMRA1968</strain>
        <tissue evidence="7">Whole embryos</tissue>
    </source>
</reference>
<dbReference type="Gene3D" id="1.20.120.980">
    <property type="entry name" value="Serine carboxypeptidase S28, SKS domain"/>
    <property type="match status" value="1"/>
</dbReference>
<keyword evidence="3 6" id="KW-0732">Signal</keyword>
<keyword evidence="4" id="KW-0378">Hydrolase</keyword>
<dbReference type="SUPFAM" id="SSF53474">
    <property type="entry name" value="alpha/beta-Hydrolases"/>
    <property type="match status" value="1"/>
</dbReference>
<evidence type="ECO:0000256" key="2">
    <source>
        <dbReference type="ARBA" id="ARBA00022670"/>
    </source>
</evidence>
<feature type="chain" id="PRO_5040374066" evidence="6">
    <location>
        <begin position="21"/>
        <end position="504"/>
    </location>
</feature>
<sequence>MMAKLLTLITLVALVLMTEGFRIGSKKLDFHKLINRRDPFPEPKNPPPRTSNVVTEWVTQRLDNFDPTNEVTWQQRYMMNGEHFLPDGCIFLFLGGEWNITEYRLENSFMEEMSQEFSCYMFYLEHRFFGLSRPTEDVSDESLRFLTIDQALADTAHFIEFIKSSSVTPGAQNSPVIVIGGQYSASLAAWSRQVYPHLVAGAWASSAPVLAIYDQFQFKELSGAVYRHVGGNECYDNIERGFAQVEEMVFAGRHAEVSEMFHLCNVFDDELDVQLFFSFISEAFSLLAQFDQIANVQGVCDLLDDDDHESDAHAIAAVIIYLIEFIGEEQEDECIDIDYQVAIEAERQTSWNSDMALLGFRQYTYLLCTQLGWYHSSNSRFQPFGSSFPAEFRHIACGDIFDYYTPEQMNDNIARFNTIRGGLNPGASNVYYTHGQLDPTRSVGVQVTHFEAAPSLVILGASQGNDLGPSSEDDTQALTDARELVKYALYRWMREAQRDTIVPI</sequence>
<proteinExistence type="inferred from homology"/>
<comment type="similarity">
    <text evidence="1">Belongs to the peptidase S28 family.</text>
</comment>
<dbReference type="GO" id="GO:0006508">
    <property type="term" value="P:proteolysis"/>
    <property type="evidence" value="ECO:0007669"/>
    <property type="project" value="UniProtKB-KW"/>
</dbReference>
<protein>
    <submittedName>
        <fullName evidence="7">Thymus-specific serine protease</fullName>
    </submittedName>
</protein>
<dbReference type="Pfam" id="PF05577">
    <property type="entry name" value="Peptidase_S28"/>
    <property type="match status" value="1"/>
</dbReference>
<organism evidence="7 8">
    <name type="scientific">Pseudolycoriella hygida</name>
    <dbReference type="NCBI Taxonomy" id="35572"/>
    <lineage>
        <taxon>Eukaryota</taxon>
        <taxon>Metazoa</taxon>
        <taxon>Ecdysozoa</taxon>
        <taxon>Arthropoda</taxon>
        <taxon>Hexapoda</taxon>
        <taxon>Insecta</taxon>
        <taxon>Pterygota</taxon>
        <taxon>Neoptera</taxon>
        <taxon>Endopterygota</taxon>
        <taxon>Diptera</taxon>
        <taxon>Nematocera</taxon>
        <taxon>Sciaroidea</taxon>
        <taxon>Sciaridae</taxon>
        <taxon>Pseudolycoriella</taxon>
    </lineage>
</organism>
<evidence type="ECO:0000256" key="1">
    <source>
        <dbReference type="ARBA" id="ARBA00011079"/>
    </source>
</evidence>
<dbReference type="Gene3D" id="3.40.50.1820">
    <property type="entry name" value="alpha/beta hydrolase"/>
    <property type="match status" value="1"/>
</dbReference>
<dbReference type="GO" id="GO:0070008">
    <property type="term" value="F:serine-type exopeptidase activity"/>
    <property type="evidence" value="ECO:0007669"/>
    <property type="project" value="InterPro"/>
</dbReference>
<feature type="signal peptide" evidence="6">
    <location>
        <begin position="1"/>
        <end position="20"/>
    </location>
</feature>
<evidence type="ECO:0000313" key="8">
    <source>
        <dbReference type="Proteomes" id="UP001151699"/>
    </source>
</evidence>
<gene>
    <name evidence="7" type="primary">Prss16_6</name>
    <name evidence="7" type="ORF">Bhyg_05068</name>
</gene>
<evidence type="ECO:0000313" key="7">
    <source>
        <dbReference type="EMBL" id="KAJ6649828.1"/>
    </source>
</evidence>
<evidence type="ECO:0000256" key="3">
    <source>
        <dbReference type="ARBA" id="ARBA00022729"/>
    </source>
</evidence>
<dbReference type="InterPro" id="IPR029058">
    <property type="entry name" value="AB_hydrolase_fold"/>
</dbReference>
<evidence type="ECO:0000256" key="4">
    <source>
        <dbReference type="ARBA" id="ARBA00022801"/>
    </source>
</evidence>
<dbReference type="AlphaFoldDB" id="A0A9Q0NGR9"/>
<accession>A0A9Q0NGR9</accession>
<dbReference type="PANTHER" id="PTHR11010:SF5">
    <property type="entry name" value="RE36938P-RELATED"/>
    <property type="match status" value="1"/>
</dbReference>
<dbReference type="PANTHER" id="PTHR11010">
    <property type="entry name" value="PROTEASE S28 PRO-X CARBOXYPEPTIDASE-RELATED"/>
    <property type="match status" value="1"/>
</dbReference>
<dbReference type="EMBL" id="WJQU01000001">
    <property type="protein sequence ID" value="KAJ6649828.1"/>
    <property type="molecule type" value="Genomic_DNA"/>
</dbReference>
<keyword evidence="5" id="KW-0325">Glycoprotein</keyword>
<dbReference type="InterPro" id="IPR008758">
    <property type="entry name" value="Peptidase_S28"/>
</dbReference>
<comment type="caution">
    <text evidence="7">The sequence shown here is derived from an EMBL/GenBank/DDBJ whole genome shotgun (WGS) entry which is preliminary data.</text>
</comment>
<dbReference type="GO" id="GO:0008239">
    <property type="term" value="F:dipeptidyl-peptidase activity"/>
    <property type="evidence" value="ECO:0007669"/>
    <property type="project" value="TreeGrafter"/>
</dbReference>
<evidence type="ECO:0000256" key="5">
    <source>
        <dbReference type="ARBA" id="ARBA00023180"/>
    </source>
</evidence>
<evidence type="ECO:0000256" key="6">
    <source>
        <dbReference type="SAM" id="SignalP"/>
    </source>
</evidence>
<dbReference type="Proteomes" id="UP001151699">
    <property type="component" value="Chromosome A"/>
</dbReference>
<keyword evidence="8" id="KW-1185">Reference proteome</keyword>